<dbReference type="Proteomes" id="UP000216752">
    <property type="component" value="Chromosome"/>
</dbReference>
<accession>A0ABZ3IRP6</accession>
<evidence type="ECO:0000259" key="3">
    <source>
        <dbReference type="PROSITE" id="PS51186"/>
    </source>
</evidence>
<dbReference type="CDD" id="cd04301">
    <property type="entry name" value="NAT_SF"/>
    <property type="match status" value="1"/>
</dbReference>
<dbReference type="InterPro" id="IPR016181">
    <property type="entry name" value="Acyl_CoA_acyltransferase"/>
</dbReference>
<keyword evidence="1" id="KW-0808">Transferase</keyword>
<evidence type="ECO:0000256" key="2">
    <source>
        <dbReference type="ARBA" id="ARBA00023315"/>
    </source>
</evidence>
<dbReference type="PANTHER" id="PTHR43877:SF1">
    <property type="entry name" value="ACETYLTRANSFERASE"/>
    <property type="match status" value="1"/>
</dbReference>
<evidence type="ECO:0000313" key="5">
    <source>
        <dbReference type="Proteomes" id="UP000216752"/>
    </source>
</evidence>
<organism evidence="4 5">
    <name type="scientific">Sporomusa silvacetica DSM 10669</name>
    <dbReference type="NCBI Taxonomy" id="1123289"/>
    <lineage>
        <taxon>Bacteria</taxon>
        <taxon>Bacillati</taxon>
        <taxon>Bacillota</taxon>
        <taxon>Negativicutes</taxon>
        <taxon>Selenomonadales</taxon>
        <taxon>Sporomusaceae</taxon>
        <taxon>Sporomusa</taxon>
    </lineage>
</organism>
<evidence type="ECO:0000313" key="4">
    <source>
        <dbReference type="EMBL" id="XFO68357.1"/>
    </source>
</evidence>
<sequence length="153" mass="17156">MSLDSITIRKAKCWDLPKVLLLYQEFELAYHHNPGSEKAEDVIWERLLQDPRQHLLVAEVAGSVIGTLTVIVIPNIGHGGYPWAAIENVVVEAPYRSAGIGRNLMESAAKLCQDYGCYKIVLSSNLARQQAHAFYRRLGWQQTHIGFSIALPE</sequence>
<feature type="domain" description="N-acetyltransferase" evidence="3">
    <location>
        <begin position="6"/>
        <end position="153"/>
    </location>
</feature>
<keyword evidence="5" id="KW-1185">Reference proteome</keyword>
<keyword evidence="2" id="KW-0012">Acyltransferase</keyword>
<dbReference type="PROSITE" id="PS51186">
    <property type="entry name" value="GNAT"/>
    <property type="match status" value="1"/>
</dbReference>
<dbReference type="RefSeq" id="WP_094604131.1">
    <property type="nucleotide sequence ID" value="NZ_CP155573.1"/>
</dbReference>
<dbReference type="InterPro" id="IPR000182">
    <property type="entry name" value="GNAT_dom"/>
</dbReference>
<gene>
    <name evidence="4" type="ORF">SPSIL_045800</name>
</gene>
<evidence type="ECO:0000256" key="1">
    <source>
        <dbReference type="ARBA" id="ARBA00022679"/>
    </source>
</evidence>
<dbReference type="EMBL" id="CP155573">
    <property type="protein sequence ID" value="XFO68357.1"/>
    <property type="molecule type" value="Genomic_DNA"/>
</dbReference>
<dbReference type="PANTHER" id="PTHR43877">
    <property type="entry name" value="AMINOALKYLPHOSPHONATE N-ACETYLTRANSFERASE-RELATED-RELATED"/>
    <property type="match status" value="1"/>
</dbReference>
<dbReference type="InterPro" id="IPR050832">
    <property type="entry name" value="Bact_Acetyltransf"/>
</dbReference>
<dbReference type="Gene3D" id="3.40.630.30">
    <property type="match status" value="1"/>
</dbReference>
<dbReference type="Pfam" id="PF00583">
    <property type="entry name" value="Acetyltransf_1"/>
    <property type="match status" value="1"/>
</dbReference>
<dbReference type="SUPFAM" id="SSF55729">
    <property type="entry name" value="Acyl-CoA N-acyltransferases (Nat)"/>
    <property type="match status" value="1"/>
</dbReference>
<protein>
    <recommendedName>
        <fullName evidence="3">N-acetyltransferase domain-containing protein</fullName>
    </recommendedName>
</protein>
<name>A0ABZ3IRP6_9FIRM</name>
<reference evidence="4" key="1">
    <citation type="submission" date="2024-05" db="EMBL/GenBank/DDBJ databases">
        <title>Isolation and characterization of Sporomusa carbonis sp. nov., a carboxydotrophic hydrogenogen in the genus of Sporomusa isolated from a charcoal burning pile.</title>
        <authorList>
            <person name="Boeer T."/>
            <person name="Rosenbaum F."/>
            <person name="Eysell L."/>
            <person name="Mueller V."/>
            <person name="Daniel R."/>
            <person name="Poehlein A."/>
        </authorList>
    </citation>
    <scope>NUCLEOTIDE SEQUENCE [LARGE SCALE GENOMIC DNA]</scope>
    <source>
        <strain evidence="4">DSM 10669</strain>
    </source>
</reference>
<proteinExistence type="predicted"/>